<keyword evidence="8" id="KW-0808">Transferase</keyword>
<dbReference type="OrthoDB" id="9803632at2"/>
<gene>
    <name evidence="8" type="ORF">SAMN04515678_11443</name>
</gene>
<evidence type="ECO:0000256" key="6">
    <source>
        <dbReference type="SAM" id="MobiDB-lite"/>
    </source>
</evidence>
<reference evidence="8 9" key="1">
    <citation type="submission" date="2016-10" db="EMBL/GenBank/DDBJ databases">
        <authorList>
            <person name="Varghese N."/>
            <person name="Submissions S."/>
        </authorList>
    </citation>
    <scope>NUCLEOTIDE SEQUENCE [LARGE SCALE GENOMIC DNA]</scope>
    <source>
        <strain evidence="9">YIM D21,KCTC 23444,ACCC 10710</strain>
    </source>
</reference>
<feature type="transmembrane region" description="Helical" evidence="7">
    <location>
        <begin position="325"/>
        <end position="343"/>
    </location>
</feature>
<dbReference type="InterPro" id="IPR036412">
    <property type="entry name" value="HAD-like_sf"/>
</dbReference>
<feature type="transmembrane region" description="Helical" evidence="7">
    <location>
        <begin position="240"/>
        <end position="256"/>
    </location>
</feature>
<dbReference type="AlphaFoldDB" id="A0A1I2CQN3"/>
<keyword evidence="4 7" id="KW-1133">Transmembrane helix</keyword>
<dbReference type="EMBL" id="FOMS01000014">
    <property type="protein sequence ID" value="SFE70558.1"/>
    <property type="molecule type" value="Genomic_DNA"/>
</dbReference>
<sequence length="515" mass="54975">MTSDPNVTRAVPAPAEPPQNPFDKSAGAPADVVCLPSEAIDLASAPNVPLVIDLDGTLLRSDLLVETSLRHAGSAPLQALALLRAARHGKAALKAHLAGVVRVDPATLPYDHDVLALARRARLARRPVYLASGSHADFVSAIAEHLDVFDGWFATEGDTNLTGPAKAARLRERFGVGRFDYIGNEAADLPVWQAARRAFAVRTSRRVTARMGEVSGDATLIDQPTPGVSIWARQFRVHQYAKNVLVFVPMIAGHALTFENVALASLAALAFCMAASACYILNDLVDLQEDRAHHSKCNRPLARGDLSVAHAVAAIPVLLLTAATISLAISPTFALVLAIYFATTTAYSFVLKRILLIDVLTLAGLYTIRMLGGAVAVGIAMSSWLIVFSLSIFVSLALMKRFTELAALVDANKPSPTNRDYETLDLGMLAALSAAAGFNAVTVLALYVSGSSVSTLYSRPELLLLVCPILTYWIGRALILAQRRQMADDPVLFAIKDPQSRITGIAMLGVFIAAI</sequence>
<dbReference type="Gene3D" id="1.10.357.140">
    <property type="entry name" value="UbiA prenyltransferase"/>
    <property type="match status" value="1"/>
</dbReference>
<evidence type="ECO:0000313" key="8">
    <source>
        <dbReference type="EMBL" id="SFE70558.1"/>
    </source>
</evidence>
<name>A0A1I2CQN3_9RHOB</name>
<feature type="transmembrane region" description="Helical" evidence="7">
    <location>
        <begin position="374"/>
        <end position="398"/>
    </location>
</feature>
<keyword evidence="3 7" id="KW-0812">Transmembrane</keyword>
<evidence type="ECO:0000256" key="4">
    <source>
        <dbReference type="ARBA" id="ARBA00022989"/>
    </source>
</evidence>
<feature type="transmembrane region" description="Helical" evidence="7">
    <location>
        <begin position="301"/>
        <end position="319"/>
    </location>
</feature>
<evidence type="ECO:0000313" key="9">
    <source>
        <dbReference type="Proteomes" id="UP000325289"/>
    </source>
</evidence>
<dbReference type="Gene3D" id="3.40.50.1000">
    <property type="entry name" value="HAD superfamily/HAD-like"/>
    <property type="match status" value="1"/>
</dbReference>
<evidence type="ECO:0000256" key="5">
    <source>
        <dbReference type="ARBA" id="ARBA00023136"/>
    </source>
</evidence>
<feature type="transmembrane region" description="Helical" evidence="7">
    <location>
        <begin position="262"/>
        <end position="281"/>
    </location>
</feature>
<dbReference type="InterPro" id="IPR000537">
    <property type="entry name" value="UbiA_prenyltransferase"/>
</dbReference>
<feature type="transmembrane region" description="Helical" evidence="7">
    <location>
        <begin position="462"/>
        <end position="481"/>
    </location>
</feature>
<organism evidence="8 9">
    <name type="scientific">Roseivivax sediminis</name>
    <dbReference type="NCBI Taxonomy" id="936889"/>
    <lineage>
        <taxon>Bacteria</taxon>
        <taxon>Pseudomonadati</taxon>
        <taxon>Pseudomonadota</taxon>
        <taxon>Alphaproteobacteria</taxon>
        <taxon>Rhodobacterales</taxon>
        <taxon>Roseobacteraceae</taxon>
        <taxon>Roseivivax</taxon>
    </lineage>
</organism>
<evidence type="ECO:0000256" key="2">
    <source>
        <dbReference type="ARBA" id="ARBA00022475"/>
    </source>
</evidence>
<comment type="subcellular location">
    <subcellularLocation>
        <location evidence="1">Membrane</location>
        <topology evidence="1">Multi-pass membrane protein</topology>
    </subcellularLocation>
</comment>
<dbReference type="GO" id="GO:0016020">
    <property type="term" value="C:membrane"/>
    <property type="evidence" value="ECO:0007669"/>
    <property type="project" value="UniProtKB-SubCell"/>
</dbReference>
<dbReference type="Pfam" id="PF01040">
    <property type="entry name" value="UbiA"/>
    <property type="match status" value="1"/>
</dbReference>
<evidence type="ECO:0000256" key="3">
    <source>
        <dbReference type="ARBA" id="ARBA00022692"/>
    </source>
</evidence>
<dbReference type="InterPro" id="IPR023214">
    <property type="entry name" value="HAD_sf"/>
</dbReference>
<accession>A0A1I2CQN3</accession>
<dbReference type="CDD" id="cd13963">
    <property type="entry name" value="PT_UbiA_2"/>
    <property type="match status" value="1"/>
</dbReference>
<keyword evidence="2" id="KW-1003">Cell membrane</keyword>
<dbReference type="Proteomes" id="UP000325289">
    <property type="component" value="Unassembled WGS sequence"/>
</dbReference>
<proteinExistence type="predicted"/>
<dbReference type="GO" id="GO:0016765">
    <property type="term" value="F:transferase activity, transferring alkyl or aryl (other than methyl) groups"/>
    <property type="evidence" value="ECO:0007669"/>
    <property type="project" value="InterPro"/>
</dbReference>
<keyword evidence="5 7" id="KW-0472">Membrane</keyword>
<protein>
    <submittedName>
        <fullName evidence="8">4-hydroxybenzoate polyprenyltransferase</fullName>
    </submittedName>
</protein>
<keyword evidence="9" id="KW-1185">Reference proteome</keyword>
<feature type="region of interest" description="Disordered" evidence="6">
    <location>
        <begin position="1"/>
        <end position="25"/>
    </location>
</feature>
<evidence type="ECO:0000256" key="1">
    <source>
        <dbReference type="ARBA" id="ARBA00004141"/>
    </source>
</evidence>
<dbReference type="InterPro" id="IPR044878">
    <property type="entry name" value="UbiA_sf"/>
</dbReference>
<feature type="transmembrane region" description="Helical" evidence="7">
    <location>
        <begin position="426"/>
        <end position="450"/>
    </location>
</feature>
<dbReference type="NCBIfam" id="NF006088">
    <property type="entry name" value="PRK08238.1"/>
    <property type="match status" value="1"/>
</dbReference>
<dbReference type="SUPFAM" id="SSF56784">
    <property type="entry name" value="HAD-like"/>
    <property type="match status" value="1"/>
</dbReference>
<evidence type="ECO:0000256" key="7">
    <source>
        <dbReference type="SAM" id="Phobius"/>
    </source>
</evidence>